<proteinExistence type="predicted"/>
<dbReference type="SUPFAM" id="SSF56112">
    <property type="entry name" value="Protein kinase-like (PK-like)"/>
    <property type="match status" value="1"/>
</dbReference>
<evidence type="ECO:0008006" key="3">
    <source>
        <dbReference type="Google" id="ProtNLM"/>
    </source>
</evidence>
<dbReference type="InterPro" id="IPR011009">
    <property type="entry name" value="Kinase-like_dom_sf"/>
</dbReference>
<name>A0A8H5LQG6_9AGAR</name>
<organism evidence="1 2">
    <name type="scientific">Tetrapyrgos nigripes</name>
    <dbReference type="NCBI Taxonomy" id="182062"/>
    <lineage>
        <taxon>Eukaryota</taxon>
        <taxon>Fungi</taxon>
        <taxon>Dikarya</taxon>
        <taxon>Basidiomycota</taxon>
        <taxon>Agaricomycotina</taxon>
        <taxon>Agaricomycetes</taxon>
        <taxon>Agaricomycetidae</taxon>
        <taxon>Agaricales</taxon>
        <taxon>Marasmiineae</taxon>
        <taxon>Marasmiaceae</taxon>
        <taxon>Tetrapyrgos</taxon>
    </lineage>
</organism>
<keyword evidence="2" id="KW-1185">Reference proteome</keyword>
<gene>
    <name evidence="1" type="ORF">D9758_005760</name>
</gene>
<protein>
    <recommendedName>
        <fullName evidence="3">Protein kinase domain-containing protein</fullName>
    </recommendedName>
</protein>
<evidence type="ECO:0000313" key="1">
    <source>
        <dbReference type="EMBL" id="KAF5366230.1"/>
    </source>
</evidence>
<sequence>MRIRPYSFLFPPMSNSLTVRYLHYEELGLRNIVVHINATCNNLLQAIASDAYPKPHSAALTIWRPQTPLSGLATPNELRVRFKTSKPVEQTCTRIDLTMLVRDLLELKYESPQAFHQSVLRVEKERLGPPRPCACAQNQAGSDTNGRDLSMVTTPVELYHPAFLHFLQDVETNALSPSPEISADTVALMTCIIANSSSPSRKESTVDQLLAVLGISRGFVPNGSDPTPSPSSVILYPSTSRKAALAAIVIEGLKFGSSNDPTAERRRWMESSSSPTFLIAFTGSWLCIYGAIWTTKPIIQRLTDMMWMGISPLLNENKLSRIAGTLSSARQGIDKLKRFYEDLELGSPSLNDKHPHASILLARTTPSPYADEGTAPRDIIVKFVRTYNEDAHRLLTSHGLAPELFYRGPLSPNSELSMVVMDYFPGETLTSISLSMENCDYLGVKKALDVLHEAGFVFGDLGPNVLVRRGGGYEGAIEGESGEVKVVLVNFARAGRAGIARYPAFLTSMMLYPEGAGPWKEIRKEHDDWMLESLRRPVEC</sequence>
<reference evidence="1 2" key="1">
    <citation type="journal article" date="2020" name="ISME J.">
        <title>Uncovering the hidden diversity of litter-decomposition mechanisms in mushroom-forming fungi.</title>
        <authorList>
            <person name="Floudas D."/>
            <person name="Bentzer J."/>
            <person name="Ahren D."/>
            <person name="Johansson T."/>
            <person name="Persson P."/>
            <person name="Tunlid A."/>
        </authorList>
    </citation>
    <scope>NUCLEOTIDE SEQUENCE [LARGE SCALE GENOMIC DNA]</scope>
    <source>
        <strain evidence="1 2">CBS 291.85</strain>
    </source>
</reference>
<dbReference type="OrthoDB" id="4062651at2759"/>
<evidence type="ECO:0000313" key="2">
    <source>
        <dbReference type="Proteomes" id="UP000559256"/>
    </source>
</evidence>
<dbReference type="AlphaFoldDB" id="A0A8H5LQG6"/>
<accession>A0A8H5LQG6</accession>
<comment type="caution">
    <text evidence="1">The sequence shown here is derived from an EMBL/GenBank/DDBJ whole genome shotgun (WGS) entry which is preliminary data.</text>
</comment>
<dbReference type="Proteomes" id="UP000559256">
    <property type="component" value="Unassembled WGS sequence"/>
</dbReference>
<dbReference type="EMBL" id="JAACJM010000024">
    <property type="protein sequence ID" value="KAF5366230.1"/>
    <property type="molecule type" value="Genomic_DNA"/>
</dbReference>